<dbReference type="RefSeq" id="WP_203016498.1">
    <property type="nucleotide sequence ID" value="NZ_CP032405.1"/>
</dbReference>
<protein>
    <recommendedName>
        <fullName evidence="8">Molybdenum cofactor guanylyltransferase</fullName>
        <shortName evidence="8">MoCo guanylyltransferase</shortName>
        <ecNumber evidence="8">2.7.7.77</ecNumber>
    </recommendedName>
    <alternativeName>
        <fullName evidence="8">GTP:molybdopterin guanylyltransferase</fullName>
    </alternativeName>
    <alternativeName>
        <fullName evidence="8">Mo-MPT guanylyltransferase</fullName>
    </alternativeName>
    <alternativeName>
        <fullName evidence="8">Molybdopterin guanylyltransferase</fullName>
    </alternativeName>
    <alternativeName>
        <fullName evidence="8">Molybdopterin-guanine dinucleotide synthase</fullName>
        <shortName evidence="8">MGD synthase</shortName>
    </alternativeName>
</protein>
<evidence type="ECO:0000256" key="1">
    <source>
        <dbReference type="ARBA" id="ARBA00022490"/>
    </source>
</evidence>
<comment type="similarity">
    <text evidence="8">Belongs to the MobA family.</text>
</comment>
<feature type="binding site" evidence="8">
    <location>
        <position position="24"/>
    </location>
    <ligand>
        <name>GTP</name>
        <dbReference type="ChEBI" id="CHEBI:37565"/>
    </ligand>
</feature>
<accession>A0ABX7EYF5</accession>
<dbReference type="InterPro" id="IPR029044">
    <property type="entry name" value="Nucleotide-diphossugar_trans"/>
</dbReference>
<evidence type="ECO:0000256" key="2">
    <source>
        <dbReference type="ARBA" id="ARBA00022679"/>
    </source>
</evidence>
<evidence type="ECO:0000256" key="3">
    <source>
        <dbReference type="ARBA" id="ARBA00022723"/>
    </source>
</evidence>
<keyword evidence="6 8" id="KW-0342">GTP-binding</keyword>
<evidence type="ECO:0000256" key="6">
    <source>
        <dbReference type="ARBA" id="ARBA00023134"/>
    </source>
</evidence>
<name>A0ABX7EYF5_9HYPH</name>
<evidence type="ECO:0000313" key="11">
    <source>
        <dbReference type="Proteomes" id="UP000596351"/>
    </source>
</evidence>
<keyword evidence="3 8" id="KW-0479">Metal-binding</keyword>
<comment type="domain">
    <text evidence="8">The N-terminal domain determines nucleotide recognition and specific binding, while the C-terminal domain determines the specific binding to the target protein.</text>
</comment>
<evidence type="ECO:0000313" key="10">
    <source>
        <dbReference type="EMBL" id="QRF53325.1"/>
    </source>
</evidence>
<gene>
    <name evidence="8 10" type="primary">mobA</name>
    <name evidence="10" type="ORF">D4A92_18675</name>
</gene>
<comment type="subunit">
    <text evidence="8">Monomer.</text>
</comment>
<comment type="subcellular location">
    <subcellularLocation>
        <location evidence="8">Cytoplasm</location>
    </subcellularLocation>
</comment>
<dbReference type="PANTHER" id="PTHR19136:SF81">
    <property type="entry name" value="MOLYBDENUM COFACTOR GUANYLYLTRANSFERASE"/>
    <property type="match status" value="1"/>
</dbReference>
<keyword evidence="5 8" id="KW-0460">Magnesium</keyword>
<dbReference type="HAMAP" id="MF_00316">
    <property type="entry name" value="MobA"/>
    <property type="match status" value="1"/>
</dbReference>
<organism evidence="10 11">
    <name type="scientific">Rhizobium rosettiformans</name>
    <dbReference type="NCBI Taxonomy" id="1368430"/>
    <lineage>
        <taxon>Bacteria</taxon>
        <taxon>Pseudomonadati</taxon>
        <taxon>Pseudomonadota</taxon>
        <taxon>Alphaproteobacteria</taxon>
        <taxon>Hyphomicrobiales</taxon>
        <taxon>Rhizobiaceae</taxon>
        <taxon>Rhizobium/Agrobacterium group</taxon>
        <taxon>Rhizobium</taxon>
    </lineage>
</organism>
<comment type="function">
    <text evidence="8">Transfers a GMP moiety from GTP to Mo-molybdopterin (Mo-MPT) cofactor (Moco or molybdenum cofactor) to form Mo-molybdopterin guanine dinucleotide (Mo-MGD) cofactor.</text>
</comment>
<dbReference type="EC" id="2.7.7.77" evidence="8"/>
<keyword evidence="4 8" id="KW-0547">Nucleotide-binding</keyword>
<dbReference type="SUPFAM" id="SSF53448">
    <property type="entry name" value="Nucleotide-diphospho-sugar transferases"/>
    <property type="match status" value="1"/>
</dbReference>
<feature type="binding site" evidence="8">
    <location>
        <position position="103"/>
    </location>
    <ligand>
        <name>GTP</name>
        <dbReference type="ChEBI" id="CHEBI:37565"/>
    </ligand>
</feature>
<evidence type="ECO:0000256" key="7">
    <source>
        <dbReference type="ARBA" id="ARBA00023150"/>
    </source>
</evidence>
<comment type="cofactor">
    <cofactor evidence="8">
        <name>Mg(2+)</name>
        <dbReference type="ChEBI" id="CHEBI:18420"/>
    </cofactor>
</comment>
<dbReference type="NCBIfam" id="TIGR02665">
    <property type="entry name" value="molyb_mobA"/>
    <property type="match status" value="1"/>
</dbReference>
<keyword evidence="2 8" id="KW-0808">Transferase</keyword>
<dbReference type="InterPro" id="IPR013482">
    <property type="entry name" value="Molybde_CF_guanTrfase"/>
</dbReference>
<dbReference type="Pfam" id="PF12804">
    <property type="entry name" value="NTP_transf_3"/>
    <property type="match status" value="1"/>
</dbReference>
<evidence type="ECO:0000256" key="4">
    <source>
        <dbReference type="ARBA" id="ARBA00022741"/>
    </source>
</evidence>
<dbReference type="GO" id="GO:0061603">
    <property type="term" value="F:molybdenum cofactor guanylyltransferase activity"/>
    <property type="evidence" value="ECO:0007669"/>
    <property type="project" value="UniProtKB-EC"/>
</dbReference>
<sequence length="208" mass="22666">MTQDTRPPAVILAGGLSRRMGRDKAELILGTTPLALRVADRLRPQTSAVYLNASEGHPLAARLPLLQDTRPDRPGPLAGVLAGVKLFAELPGGPTHILTTPCDNPFLPCDLVRRLQDGVRGDAIMLAACNGRNHPITALWPVTLAEDLDRWLDDPDHRRVFDFVARHPNETVEFASFEGPFGPVDPFFNINTPEDLAMAEAIIEQGTV</sequence>
<dbReference type="Proteomes" id="UP000596351">
    <property type="component" value="Chromosome"/>
</dbReference>
<feature type="binding site" evidence="8">
    <location>
        <position position="68"/>
    </location>
    <ligand>
        <name>GTP</name>
        <dbReference type="ChEBI" id="CHEBI:37565"/>
    </ligand>
</feature>
<evidence type="ECO:0000256" key="8">
    <source>
        <dbReference type="HAMAP-Rule" id="MF_00316"/>
    </source>
</evidence>
<feature type="domain" description="MobA-like NTP transferase" evidence="9">
    <location>
        <begin position="9"/>
        <end position="162"/>
    </location>
</feature>
<evidence type="ECO:0000259" key="9">
    <source>
        <dbReference type="Pfam" id="PF12804"/>
    </source>
</evidence>
<dbReference type="Gene3D" id="3.90.550.10">
    <property type="entry name" value="Spore Coat Polysaccharide Biosynthesis Protein SpsA, Chain A"/>
    <property type="match status" value="1"/>
</dbReference>
<evidence type="ECO:0000256" key="5">
    <source>
        <dbReference type="ARBA" id="ARBA00022842"/>
    </source>
</evidence>
<dbReference type="PANTHER" id="PTHR19136">
    <property type="entry name" value="MOLYBDENUM COFACTOR GUANYLYLTRANSFERASE"/>
    <property type="match status" value="1"/>
</dbReference>
<dbReference type="InterPro" id="IPR025877">
    <property type="entry name" value="MobA-like_NTP_Trfase"/>
</dbReference>
<feature type="binding site" evidence="8">
    <location>
        <position position="52"/>
    </location>
    <ligand>
        <name>GTP</name>
        <dbReference type="ChEBI" id="CHEBI:37565"/>
    </ligand>
</feature>
<feature type="binding site" evidence="8">
    <location>
        <position position="103"/>
    </location>
    <ligand>
        <name>Mg(2+)</name>
        <dbReference type="ChEBI" id="CHEBI:18420"/>
    </ligand>
</feature>
<keyword evidence="10" id="KW-0548">Nucleotidyltransferase</keyword>
<dbReference type="EMBL" id="CP032405">
    <property type="protein sequence ID" value="QRF53325.1"/>
    <property type="molecule type" value="Genomic_DNA"/>
</dbReference>
<dbReference type="CDD" id="cd02503">
    <property type="entry name" value="MobA"/>
    <property type="match status" value="1"/>
</dbReference>
<keyword evidence="11" id="KW-1185">Reference proteome</keyword>
<keyword evidence="7 8" id="KW-0501">Molybdenum cofactor biosynthesis</keyword>
<comment type="catalytic activity">
    <reaction evidence="8">
        <text>Mo-molybdopterin + GTP + H(+) = Mo-molybdopterin guanine dinucleotide + diphosphate</text>
        <dbReference type="Rhea" id="RHEA:34243"/>
        <dbReference type="ChEBI" id="CHEBI:15378"/>
        <dbReference type="ChEBI" id="CHEBI:33019"/>
        <dbReference type="ChEBI" id="CHEBI:37565"/>
        <dbReference type="ChEBI" id="CHEBI:71302"/>
        <dbReference type="ChEBI" id="CHEBI:71310"/>
        <dbReference type="EC" id="2.7.7.77"/>
    </reaction>
</comment>
<proteinExistence type="inferred from homology"/>
<keyword evidence="1 8" id="KW-0963">Cytoplasm</keyword>
<feature type="binding site" evidence="8">
    <location>
        <begin position="12"/>
        <end position="14"/>
    </location>
    <ligand>
        <name>GTP</name>
        <dbReference type="ChEBI" id="CHEBI:37565"/>
    </ligand>
</feature>
<reference evidence="10 11" key="1">
    <citation type="submission" date="2018-09" db="EMBL/GenBank/DDBJ databases">
        <title>Rhizobium sp. MAE2-X.</title>
        <authorList>
            <person name="Lee Y."/>
            <person name="Jeon C.O."/>
        </authorList>
    </citation>
    <scope>NUCLEOTIDE SEQUENCE [LARGE SCALE GENOMIC DNA]</scope>
    <source>
        <strain evidence="10 11">MAE2-X</strain>
    </source>
</reference>